<reference evidence="10 11" key="1">
    <citation type="submission" date="2024-02" db="EMBL/GenBank/DDBJ databases">
        <title>High-quality chromosome-scale genome assembly of Pensacola bahiagrass (Paspalum notatum Flugge var. saurae).</title>
        <authorList>
            <person name="Vega J.M."/>
            <person name="Podio M."/>
            <person name="Orjuela J."/>
            <person name="Siena L.A."/>
            <person name="Pessino S.C."/>
            <person name="Combes M.C."/>
            <person name="Mariac C."/>
            <person name="Albertini E."/>
            <person name="Pupilli F."/>
            <person name="Ortiz J.P.A."/>
            <person name="Leblanc O."/>
        </authorList>
    </citation>
    <scope>NUCLEOTIDE SEQUENCE [LARGE SCALE GENOMIC DNA]</scope>
    <source>
        <strain evidence="10">R1</strain>
        <tissue evidence="10">Leaf</tissue>
    </source>
</reference>
<dbReference type="PANTHER" id="PTHR32166">
    <property type="entry name" value="OSJNBA0013A04.12 PROTEIN"/>
    <property type="match status" value="1"/>
</dbReference>
<protein>
    <recommendedName>
        <fullName evidence="9">BED-type domain-containing protein</fullName>
    </recommendedName>
</protein>
<dbReference type="GO" id="GO:0008270">
    <property type="term" value="F:zinc ion binding"/>
    <property type="evidence" value="ECO:0007669"/>
    <property type="project" value="UniProtKB-KW"/>
</dbReference>
<evidence type="ECO:0000256" key="7">
    <source>
        <dbReference type="PROSITE-ProRule" id="PRU00027"/>
    </source>
</evidence>
<feature type="compositionally biased region" description="Gly residues" evidence="8">
    <location>
        <begin position="131"/>
        <end position="140"/>
    </location>
</feature>
<comment type="subcellular location">
    <subcellularLocation>
        <location evidence="1">Nucleus</location>
    </subcellularLocation>
</comment>
<proteinExistence type="predicted"/>
<dbReference type="GO" id="GO:0005634">
    <property type="term" value="C:nucleus"/>
    <property type="evidence" value="ECO:0007669"/>
    <property type="project" value="UniProtKB-SubCell"/>
</dbReference>
<dbReference type="PROSITE" id="PS50808">
    <property type="entry name" value="ZF_BED"/>
    <property type="match status" value="1"/>
</dbReference>
<name>A0AAQ3SZC1_PASNO</name>
<evidence type="ECO:0000256" key="4">
    <source>
        <dbReference type="ARBA" id="ARBA00022833"/>
    </source>
</evidence>
<keyword evidence="2" id="KW-0479">Metal-binding</keyword>
<dbReference type="PANTHER" id="PTHR32166:SF105">
    <property type="entry name" value="HAT DIMERIZATION DOMAIN-CONTAINING PROTEIN"/>
    <property type="match status" value="1"/>
</dbReference>
<dbReference type="InterPro" id="IPR007021">
    <property type="entry name" value="DUF659"/>
</dbReference>
<evidence type="ECO:0000256" key="3">
    <source>
        <dbReference type="ARBA" id="ARBA00022771"/>
    </source>
</evidence>
<keyword evidence="3 7" id="KW-0863">Zinc-finger</keyword>
<keyword evidence="11" id="KW-1185">Reference proteome</keyword>
<dbReference type="AlphaFoldDB" id="A0AAQ3SZC1"/>
<feature type="domain" description="BED-type" evidence="9">
    <location>
        <begin position="1"/>
        <end position="54"/>
    </location>
</feature>
<evidence type="ECO:0000256" key="5">
    <source>
        <dbReference type="ARBA" id="ARBA00023125"/>
    </source>
</evidence>
<evidence type="ECO:0000256" key="8">
    <source>
        <dbReference type="SAM" id="MobiDB-lite"/>
    </source>
</evidence>
<dbReference type="GO" id="GO:0046983">
    <property type="term" value="F:protein dimerization activity"/>
    <property type="evidence" value="ECO:0007669"/>
    <property type="project" value="InterPro"/>
</dbReference>
<dbReference type="SUPFAM" id="SSF53098">
    <property type="entry name" value="Ribonuclease H-like"/>
    <property type="match status" value="1"/>
</dbReference>
<sequence>MVDPVWEHGQKYKSGFICKYCRETKSGGGATRFKEHLAQRGHDVKDCPSVPPEVKTFFIEQLDRNKARASARAREKLLRDAAARAPHIDLDPKEEVGQGQYDEDAELQATLRQSREEYDFMQRAGPHYDRGGGSGSGSGGPLPSMFTRSQSHVPERGLPPWFELSSATATDIYWTMDCEGKDIEEASRDGMGEGMPCVGIPGRKLDDPYFKAAIKETQKQGVGIKIPTGREIDGKYLDENVKEIETEIEKWKKDWDECGVTLMCDSWTGPMRNWEIKAVVMKLGYHNVVQIVTDNGSNYKKACEILTDQFPHMAWQPCLAHTINLMLKDIGKWPEHEACIQSAQQICSWLYNSNSLHSMMRQAIGGELVKWNATRFGTNYMFLESMFKKKDQFMAWLISLEFRNTRFFKTEMGRYAFDSMCSLDWWNNLEWVINDVEPLYMFLRFADSDKNPNLGEVTLQYQHMRNTYASKFASDRPRFERIMKVVDARMTAVMTGTFMGTACALNPYMHYTIGVSQSIMSLVRKGVDKILEVDSAALALHEFETFRRKFGEFSTDIARRMTFDRNIALAAWWATFGGDTPVLQRVARRLLSQCASCSGCEKNWSTFAYIHTKLRNRLSHRKLDKLVFVNYNLRLCLDRATKVADPYDYDPVSSFMDLSLYRRNSAIED</sequence>
<evidence type="ECO:0000259" key="9">
    <source>
        <dbReference type="PROSITE" id="PS50808"/>
    </source>
</evidence>
<dbReference type="Pfam" id="PF04937">
    <property type="entry name" value="DUF659"/>
    <property type="match status" value="1"/>
</dbReference>
<dbReference type="GO" id="GO:0003677">
    <property type="term" value="F:DNA binding"/>
    <property type="evidence" value="ECO:0007669"/>
    <property type="project" value="UniProtKB-KW"/>
</dbReference>
<gene>
    <name evidence="10" type="ORF">U9M48_012853</name>
</gene>
<dbReference type="InterPro" id="IPR012337">
    <property type="entry name" value="RNaseH-like_sf"/>
</dbReference>
<keyword evidence="6" id="KW-0539">Nucleus</keyword>
<evidence type="ECO:0000256" key="2">
    <source>
        <dbReference type="ARBA" id="ARBA00022723"/>
    </source>
</evidence>
<accession>A0AAQ3SZC1</accession>
<dbReference type="InterPro" id="IPR008906">
    <property type="entry name" value="HATC_C_dom"/>
</dbReference>
<dbReference type="Proteomes" id="UP001341281">
    <property type="component" value="Chromosome 03"/>
</dbReference>
<evidence type="ECO:0000256" key="6">
    <source>
        <dbReference type="ARBA" id="ARBA00023242"/>
    </source>
</evidence>
<evidence type="ECO:0000256" key="1">
    <source>
        <dbReference type="ARBA" id="ARBA00004123"/>
    </source>
</evidence>
<dbReference type="Pfam" id="PF05699">
    <property type="entry name" value="Dimer_Tnp_hAT"/>
    <property type="match status" value="1"/>
</dbReference>
<feature type="region of interest" description="Disordered" evidence="8">
    <location>
        <begin position="125"/>
        <end position="152"/>
    </location>
</feature>
<evidence type="ECO:0000313" key="11">
    <source>
        <dbReference type="Proteomes" id="UP001341281"/>
    </source>
</evidence>
<evidence type="ECO:0000313" key="10">
    <source>
        <dbReference type="EMBL" id="WVZ63202.1"/>
    </source>
</evidence>
<dbReference type="EMBL" id="CP144747">
    <property type="protein sequence ID" value="WVZ63202.1"/>
    <property type="molecule type" value="Genomic_DNA"/>
</dbReference>
<dbReference type="InterPro" id="IPR003656">
    <property type="entry name" value="Znf_BED"/>
</dbReference>
<organism evidence="10 11">
    <name type="scientific">Paspalum notatum var. saurae</name>
    <dbReference type="NCBI Taxonomy" id="547442"/>
    <lineage>
        <taxon>Eukaryota</taxon>
        <taxon>Viridiplantae</taxon>
        <taxon>Streptophyta</taxon>
        <taxon>Embryophyta</taxon>
        <taxon>Tracheophyta</taxon>
        <taxon>Spermatophyta</taxon>
        <taxon>Magnoliopsida</taxon>
        <taxon>Liliopsida</taxon>
        <taxon>Poales</taxon>
        <taxon>Poaceae</taxon>
        <taxon>PACMAD clade</taxon>
        <taxon>Panicoideae</taxon>
        <taxon>Andropogonodae</taxon>
        <taxon>Paspaleae</taxon>
        <taxon>Paspalinae</taxon>
        <taxon>Paspalum</taxon>
    </lineage>
</organism>
<keyword evidence="5" id="KW-0238">DNA-binding</keyword>
<keyword evidence="4" id="KW-0862">Zinc</keyword>